<evidence type="ECO:0000313" key="1">
    <source>
        <dbReference type="EMBL" id="JAH96870.1"/>
    </source>
</evidence>
<name>A0A0E9X4S9_ANGAN</name>
<reference evidence="1" key="2">
    <citation type="journal article" date="2015" name="Fish Shellfish Immunol.">
        <title>Early steps in the European eel (Anguilla anguilla)-Vibrio vulnificus interaction in the gills: Role of the RtxA13 toxin.</title>
        <authorList>
            <person name="Callol A."/>
            <person name="Pajuelo D."/>
            <person name="Ebbesson L."/>
            <person name="Teles M."/>
            <person name="MacKenzie S."/>
            <person name="Amaro C."/>
        </authorList>
    </citation>
    <scope>NUCLEOTIDE SEQUENCE</scope>
</reference>
<proteinExistence type="predicted"/>
<reference evidence="1" key="1">
    <citation type="submission" date="2014-11" db="EMBL/GenBank/DDBJ databases">
        <authorList>
            <person name="Amaro Gonzalez C."/>
        </authorList>
    </citation>
    <scope>NUCLEOTIDE SEQUENCE</scope>
</reference>
<organism evidence="1">
    <name type="scientific">Anguilla anguilla</name>
    <name type="common">European freshwater eel</name>
    <name type="synonym">Muraena anguilla</name>
    <dbReference type="NCBI Taxonomy" id="7936"/>
    <lineage>
        <taxon>Eukaryota</taxon>
        <taxon>Metazoa</taxon>
        <taxon>Chordata</taxon>
        <taxon>Craniata</taxon>
        <taxon>Vertebrata</taxon>
        <taxon>Euteleostomi</taxon>
        <taxon>Actinopterygii</taxon>
        <taxon>Neopterygii</taxon>
        <taxon>Teleostei</taxon>
        <taxon>Anguilliformes</taxon>
        <taxon>Anguillidae</taxon>
        <taxon>Anguilla</taxon>
    </lineage>
</organism>
<sequence length="69" mass="8216">MLYKGTQLKLICVVYAQYFWSVDGFKCFCKVSEMYELYYYCGQKVIKRSSSFLSLLFQTFIFSMVSLKL</sequence>
<dbReference type="AlphaFoldDB" id="A0A0E9X4S9"/>
<protein>
    <submittedName>
        <fullName evidence="1">Uncharacterized protein</fullName>
    </submittedName>
</protein>
<dbReference type="EMBL" id="GBXM01011707">
    <property type="protein sequence ID" value="JAH96870.1"/>
    <property type="molecule type" value="Transcribed_RNA"/>
</dbReference>
<accession>A0A0E9X4S9</accession>